<proteinExistence type="inferred from homology"/>
<name>A0A8B7MYF6_HYAAZ</name>
<dbReference type="InterPro" id="IPR036291">
    <property type="entry name" value="NAD(P)-bd_dom_sf"/>
</dbReference>
<dbReference type="PRINTS" id="PR00081">
    <property type="entry name" value="GDHRDH"/>
</dbReference>
<dbReference type="InterPro" id="IPR020904">
    <property type="entry name" value="Sc_DH/Rdtase_CS"/>
</dbReference>
<dbReference type="KEGG" id="hazt:108664290"/>
<accession>A0A8B7MYF6</accession>
<dbReference type="Gene3D" id="3.40.50.720">
    <property type="entry name" value="NAD(P)-binding Rossmann-like Domain"/>
    <property type="match status" value="1"/>
</dbReference>
<evidence type="ECO:0000313" key="5">
    <source>
        <dbReference type="RefSeq" id="XP_018006345.1"/>
    </source>
</evidence>
<evidence type="ECO:0000256" key="2">
    <source>
        <dbReference type="RuleBase" id="RU000363"/>
    </source>
</evidence>
<reference evidence="5" key="1">
    <citation type="submission" date="2025-08" db="UniProtKB">
        <authorList>
            <consortium name="RefSeq"/>
        </authorList>
    </citation>
    <scope>IDENTIFICATION</scope>
    <source>
        <tissue evidence="5">Whole organism</tissue>
    </source>
</reference>
<dbReference type="Pfam" id="PF00106">
    <property type="entry name" value="adh_short"/>
    <property type="match status" value="1"/>
</dbReference>
<dbReference type="GO" id="GO:0016491">
    <property type="term" value="F:oxidoreductase activity"/>
    <property type="evidence" value="ECO:0007669"/>
    <property type="project" value="UniProtKB-KW"/>
</dbReference>
<feature type="transmembrane region" description="Helical" evidence="3">
    <location>
        <begin position="46"/>
        <end position="65"/>
    </location>
</feature>
<keyword evidence="4" id="KW-1185">Reference proteome</keyword>
<evidence type="ECO:0000256" key="1">
    <source>
        <dbReference type="ARBA" id="ARBA00023002"/>
    </source>
</evidence>
<evidence type="ECO:0000313" key="4">
    <source>
        <dbReference type="Proteomes" id="UP000694843"/>
    </source>
</evidence>
<organism evidence="4 5">
    <name type="scientific">Hyalella azteca</name>
    <name type="common">Amphipod</name>
    <dbReference type="NCBI Taxonomy" id="294128"/>
    <lineage>
        <taxon>Eukaryota</taxon>
        <taxon>Metazoa</taxon>
        <taxon>Ecdysozoa</taxon>
        <taxon>Arthropoda</taxon>
        <taxon>Crustacea</taxon>
        <taxon>Multicrustacea</taxon>
        <taxon>Malacostraca</taxon>
        <taxon>Eumalacostraca</taxon>
        <taxon>Peracarida</taxon>
        <taxon>Amphipoda</taxon>
        <taxon>Senticaudata</taxon>
        <taxon>Talitrida</taxon>
        <taxon>Talitroidea</taxon>
        <taxon>Hyalellidae</taxon>
        <taxon>Hyalella</taxon>
    </lineage>
</organism>
<dbReference type="SUPFAM" id="SSF51735">
    <property type="entry name" value="NAD(P)-binding Rossmann-fold domains"/>
    <property type="match status" value="1"/>
</dbReference>
<dbReference type="OMA" id="CLARFLW"/>
<dbReference type="PANTHER" id="PTHR43313">
    <property type="entry name" value="SHORT-CHAIN DEHYDROGENASE/REDUCTASE FAMILY 9C"/>
    <property type="match status" value="1"/>
</dbReference>
<dbReference type="AlphaFoldDB" id="A0A8B7MYF6"/>
<evidence type="ECO:0000256" key="3">
    <source>
        <dbReference type="SAM" id="Phobius"/>
    </source>
</evidence>
<dbReference type="PROSITE" id="PS00061">
    <property type="entry name" value="ADH_SHORT"/>
    <property type="match status" value="1"/>
</dbReference>
<feature type="transmembrane region" description="Helical" evidence="3">
    <location>
        <begin position="21"/>
        <end position="40"/>
    </location>
</feature>
<comment type="similarity">
    <text evidence="2">Belongs to the short-chain dehydrogenases/reductases (SDR) family.</text>
</comment>
<dbReference type="PANTHER" id="PTHR43313:SF36">
    <property type="entry name" value="D-BETA-HYDROXYBUTYRATE DEHYDROGENASE, MITOCHONDRIAL"/>
    <property type="match status" value="1"/>
</dbReference>
<dbReference type="GeneID" id="108664290"/>
<keyword evidence="3" id="KW-0812">Transmembrane</keyword>
<keyword evidence="3" id="KW-1133">Transmembrane helix</keyword>
<dbReference type="GO" id="GO:0008202">
    <property type="term" value="P:steroid metabolic process"/>
    <property type="evidence" value="ECO:0007669"/>
    <property type="project" value="TreeGrafter"/>
</dbReference>
<dbReference type="RefSeq" id="XP_018006345.1">
    <property type="nucleotide sequence ID" value="XM_018150856.2"/>
</dbReference>
<dbReference type="Proteomes" id="UP000694843">
    <property type="component" value="Unplaced"/>
</dbReference>
<dbReference type="InterPro" id="IPR002347">
    <property type="entry name" value="SDR_fam"/>
</dbReference>
<gene>
    <name evidence="5" type="primary">LOC108664290</name>
</gene>
<sequence length="391" mass="44416">MLFIPLSCCSYTHSTMVRITVWQNQWHFLGAFSVISFIVWNLSWNFVVSAAATGCFSLLLAVFYVKIREIFFIEKKLLDNLESKAVLVTGCDSGFGILFARRLADLGLYVYATVMFPEKENALELAQHKNIEIVKLDVTKQDNIDELVRFISEDLKKNGRQFWCLVNNAGVALYSDLEVASMDHFTSTLDVNTVGPLRMCKSFLPLLRAGGQGRIVNIASQAGRFTVPFTTAYSMSKAALIAFSDGLRRELTPWNISVITIEPYFYQAAISLQYTINLIVGNYLRMWDSAPEEVKEALGERFRDARIQGLMEFCVKNQRTEDKLYEVIDDLEHAVASVRPQISYNPSTHAKLVTMLLNCLPLEVQDFLLTPVIEEKPRNIIISKMESRQRS</sequence>
<protein>
    <submittedName>
        <fullName evidence="5">Short-chain dehydrogenase/reductase family 9C member 7</fullName>
    </submittedName>
</protein>
<keyword evidence="1" id="KW-0560">Oxidoreductase</keyword>
<dbReference type="OrthoDB" id="6363507at2759"/>
<dbReference type="PRINTS" id="PR00080">
    <property type="entry name" value="SDRFAMILY"/>
</dbReference>
<keyword evidence="3" id="KW-0472">Membrane</keyword>